<evidence type="ECO:0000256" key="4">
    <source>
        <dbReference type="ARBA" id="ARBA00010617"/>
    </source>
</evidence>
<accession>A0AAV2SKY2</accession>
<dbReference type="InterPro" id="IPR001128">
    <property type="entry name" value="Cyt_P450"/>
</dbReference>
<evidence type="ECO:0000256" key="7">
    <source>
        <dbReference type="ARBA" id="ARBA00022824"/>
    </source>
</evidence>
<evidence type="ECO:0000313" key="14">
    <source>
        <dbReference type="Proteomes" id="UP001497623"/>
    </source>
</evidence>
<dbReference type="GO" id="GO:0005506">
    <property type="term" value="F:iron ion binding"/>
    <property type="evidence" value="ECO:0007669"/>
    <property type="project" value="InterPro"/>
</dbReference>
<proteinExistence type="inferred from homology"/>
<keyword evidence="7" id="KW-0256">Endoplasmic reticulum</keyword>
<evidence type="ECO:0000256" key="11">
    <source>
        <dbReference type="ARBA" id="ARBA00023033"/>
    </source>
</evidence>
<dbReference type="GO" id="GO:0004497">
    <property type="term" value="F:monooxygenase activity"/>
    <property type="evidence" value="ECO:0007669"/>
    <property type="project" value="UniProtKB-KW"/>
</dbReference>
<keyword evidence="8" id="KW-0492">Microsome</keyword>
<evidence type="ECO:0000256" key="8">
    <source>
        <dbReference type="ARBA" id="ARBA00022848"/>
    </source>
</evidence>
<protein>
    <recommendedName>
        <fullName evidence="15">Cytochrome P450</fullName>
    </recommendedName>
</protein>
<keyword evidence="5" id="KW-0349">Heme</keyword>
<evidence type="ECO:0000313" key="13">
    <source>
        <dbReference type="EMBL" id="CAL4199041.1"/>
    </source>
</evidence>
<organism evidence="13 14">
    <name type="scientific">Meganyctiphanes norvegica</name>
    <name type="common">Northern krill</name>
    <name type="synonym">Thysanopoda norvegica</name>
    <dbReference type="NCBI Taxonomy" id="48144"/>
    <lineage>
        <taxon>Eukaryota</taxon>
        <taxon>Metazoa</taxon>
        <taxon>Ecdysozoa</taxon>
        <taxon>Arthropoda</taxon>
        <taxon>Crustacea</taxon>
        <taxon>Multicrustacea</taxon>
        <taxon>Malacostraca</taxon>
        <taxon>Eumalacostraca</taxon>
        <taxon>Eucarida</taxon>
        <taxon>Euphausiacea</taxon>
        <taxon>Euphausiidae</taxon>
        <taxon>Meganyctiphanes</taxon>
    </lineage>
</organism>
<dbReference type="SUPFAM" id="SSF48264">
    <property type="entry name" value="Cytochrome P450"/>
    <property type="match status" value="1"/>
</dbReference>
<dbReference type="InterPro" id="IPR050476">
    <property type="entry name" value="Insect_CytP450_Detox"/>
</dbReference>
<comment type="cofactor">
    <cofactor evidence="1">
        <name>heme</name>
        <dbReference type="ChEBI" id="CHEBI:30413"/>
    </cofactor>
</comment>
<evidence type="ECO:0000256" key="9">
    <source>
        <dbReference type="ARBA" id="ARBA00023002"/>
    </source>
</evidence>
<evidence type="ECO:0000256" key="6">
    <source>
        <dbReference type="ARBA" id="ARBA00022723"/>
    </source>
</evidence>
<keyword evidence="9" id="KW-0560">Oxidoreductase</keyword>
<feature type="non-terminal residue" evidence="13">
    <location>
        <position position="361"/>
    </location>
</feature>
<keyword evidence="6" id="KW-0479">Metal-binding</keyword>
<comment type="subcellular location">
    <subcellularLocation>
        <location evidence="3">Endoplasmic reticulum membrane</location>
        <topology evidence="3">Peripheral membrane protein</topology>
    </subcellularLocation>
    <subcellularLocation>
        <location evidence="2">Microsome membrane</location>
        <topology evidence="2">Peripheral membrane protein</topology>
    </subcellularLocation>
</comment>
<sequence>MLLVTVALFIGALTAFWLYGKWKHNYWQRLGVPVPPVTPIIGHFHHFFSRSNIPHLYRDEVYHKYGGDRFNGYYEFFTPTISFGDPEILKSVMIKDFDHFTDRRVLEMNSEYDSYAKDMLVNATGEHWRGIRSVITPSFSSGKIKSMFHVVMKKGDVLIAKWHEMSQNGQVGIKRFIGRYTMDVIATCAFAIEANCIIDQTSEFEERANEVFTPKASRMIQFFIFVAFPKIAQLMGIHLMERFAWFKEVVIQTIAQRKTSGDKRNDFLNILLEMAEDQKKEGSKGPKYPLSDQTILAECLVFLLAGYNTSVNTLTFTAFLLATHPEKQQKLRDEIMEFVDENGDFDYTEMMEAKYLDSVLS</sequence>
<evidence type="ECO:0000256" key="2">
    <source>
        <dbReference type="ARBA" id="ARBA00004174"/>
    </source>
</evidence>
<name>A0AAV2SKY2_MEGNR</name>
<evidence type="ECO:0008006" key="15">
    <source>
        <dbReference type="Google" id="ProtNLM"/>
    </source>
</evidence>
<evidence type="ECO:0000256" key="12">
    <source>
        <dbReference type="ARBA" id="ARBA00023136"/>
    </source>
</evidence>
<dbReference type="EMBL" id="CAXKWB010075209">
    <property type="protein sequence ID" value="CAL4199041.1"/>
    <property type="molecule type" value="Genomic_DNA"/>
</dbReference>
<dbReference type="PANTHER" id="PTHR24292">
    <property type="entry name" value="CYTOCHROME P450"/>
    <property type="match status" value="1"/>
</dbReference>
<dbReference type="AlphaFoldDB" id="A0AAV2SKY2"/>
<dbReference type="InterPro" id="IPR002402">
    <property type="entry name" value="Cyt_P450_E_grp-II"/>
</dbReference>
<evidence type="ECO:0000256" key="1">
    <source>
        <dbReference type="ARBA" id="ARBA00001971"/>
    </source>
</evidence>
<keyword evidence="12" id="KW-0472">Membrane</keyword>
<keyword evidence="11" id="KW-0503">Monooxygenase</keyword>
<dbReference type="PRINTS" id="PR00464">
    <property type="entry name" value="EP450II"/>
</dbReference>
<dbReference type="Gene3D" id="1.10.630.10">
    <property type="entry name" value="Cytochrome P450"/>
    <property type="match status" value="1"/>
</dbReference>
<keyword evidence="14" id="KW-1185">Reference proteome</keyword>
<dbReference type="GO" id="GO:0020037">
    <property type="term" value="F:heme binding"/>
    <property type="evidence" value="ECO:0007669"/>
    <property type="project" value="InterPro"/>
</dbReference>
<dbReference type="Pfam" id="PF00067">
    <property type="entry name" value="p450"/>
    <property type="match status" value="1"/>
</dbReference>
<evidence type="ECO:0000256" key="10">
    <source>
        <dbReference type="ARBA" id="ARBA00023004"/>
    </source>
</evidence>
<comment type="similarity">
    <text evidence="4">Belongs to the cytochrome P450 family.</text>
</comment>
<dbReference type="InterPro" id="IPR036396">
    <property type="entry name" value="Cyt_P450_sf"/>
</dbReference>
<dbReference type="GO" id="GO:0016705">
    <property type="term" value="F:oxidoreductase activity, acting on paired donors, with incorporation or reduction of molecular oxygen"/>
    <property type="evidence" value="ECO:0007669"/>
    <property type="project" value="InterPro"/>
</dbReference>
<keyword evidence="10" id="KW-0408">Iron</keyword>
<evidence type="ECO:0000256" key="5">
    <source>
        <dbReference type="ARBA" id="ARBA00022617"/>
    </source>
</evidence>
<evidence type="ECO:0000256" key="3">
    <source>
        <dbReference type="ARBA" id="ARBA00004406"/>
    </source>
</evidence>
<reference evidence="13 14" key="1">
    <citation type="submission" date="2024-05" db="EMBL/GenBank/DDBJ databases">
        <authorList>
            <person name="Wallberg A."/>
        </authorList>
    </citation>
    <scope>NUCLEOTIDE SEQUENCE [LARGE SCALE GENOMIC DNA]</scope>
</reference>
<comment type="caution">
    <text evidence="13">The sequence shown here is derived from an EMBL/GenBank/DDBJ whole genome shotgun (WGS) entry which is preliminary data.</text>
</comment>
<dbReference type="GO" id="GO:0005789">
    <property type="term" value="C:endoplasmic reticulum membrane"/>
    <property type="evidence" value="ECO:0007669"/>
    <property type="project" value="UniProtKB-SubCell"/>
</dbReference>
<dbReference type="PANTHER" id="PTHR24292:SF54">
    <property type="entry name" value="CYP9F3-RELATED"/>
    <property type="match status" value="1"/>
</dbReference>
<dbReference type="Proteomes" id="UP001497623">
    <property type="component" value="Unassembled WGS sequence"/>
</dbReference>
<gene>
    <name evidence="13" type="ORF">MNOR_LOCUS37424</name>
</gene>